<evidence type="ECO:0000256" key="1">
    <source>
        <dbReference type="ARBA" id="ARBA00004994"/>
    </source>
</evidence>
<dbReference type="InterPro" id="IPR013328">
    <property type="entry name" value="6PGD_dom2"/>
</dbReference>
<comment type="catalytic activity">
    <reaction evidence="9 10">
        <text>(R)-pantoate + NADP(+) = 2-dehydropantoate + NADPH + H(+)</text>
        <dbReference type="Rhea" id="RHEA:16233"/>
        <dbReference type="ChEBI" id="CHEBI:11561"/>
        <dbReference type="ChEBI" id="CHEBI:15378"/>
        <dbReference type="ChEBI" id="CHEBI:15980"/>
        <dbReference type="ChEBI" id="CHEBI:57783"/>
        <dbReference type="ChEBI" id="CHEBI:58349"/>
        <dbReference type="EC" id="1.1.1.169"/>
    </reaction>
</comment>
<comment type="pathway">
    <text evidence="1 10">Cofactor biosynthesis; (R)-pantothenate biosynthesis; (R)-pantoate from 3-methyl-2-oxobutanoate: step 2/2.</text>
</comment>
<dbReference type="RefSeq" id="WP_245734936.1">
    <property type="nucleotide sequence ID" value="NZ_FOSR01000004.1"/>
</dbReference>
<evidence type="ECO:0000259" key="12">
    <source>
        <dbReference type="Pfam" id="PF08546"/>
    </source>
</evidence>
<dbReference type="Pfam" id="PF08546">
    <property type="entry name" value="ApbA_C"/>
    <property type="match status" value="1"/>
</dbReference>
<evidence type="ECO:0000256" key="7">
    <source>
        <dbReference type="ARBA" id="ARBA00023002"/>
    </source>
</evidence>
<dbReference type="PROSITE" id="PS51257">
    <property type="entry name" value="PROKAR_LIPOPROTEIN"/>
    <property type="match status" value="1"/>
</dbReference>
<keyword evidence="14" id="KW-1185">Reference proteome</keyword>
<dbReference type="NCBIfam" id="NF006083">
    <property type="entry name" value="PRK08229.1"/>
    <property type="match status" value="1"/>
</dbReference>
<dbReference type="GO" id="GO:0008677">
    <property type="term" value="F:2-dehydropantoate 2-reductase activity"/>
    <property type="evidence" value="ECO:0007669"/>
    <property type="project" value="UniProtKB-EC"/>
</dbReference>
<feature type="domain" description="Ketopantoate reductase C-terminal" evidence="12">
    <location>
        <begin position="183"/>
        <end position="319"/>
    </location>
</feature>
<evidence type="ECO:0000256" key="6">
    <source>
        <dbReference type="ARBA" id="ARBA00022857"/>
    </source>
</evidence>
<dbReference type="AlphaFoldDB" id="A0A1I4ALF2"/>
<dbReference type="InterPro" id="IPR013752">
    <property type="entry name" value="KPA_reductase"/>
</dbReference>
<comment type="function">
    <text evidence="10">Catalyzes the NADPH-dependent reduction of ketopantoate into pantoic acid.</text>
</comment>
<evidence type="ECO:0000256" key="3">
    <source>
        <dbReference type="ARBA" id="ARBA00013014"/>
    </source>
</evidence>
<feature type="domain" description="Ketopantoate reductase N-terminal" evidence="11">
    <location>
        <begin position="10"/>
        <end position="157"/>
    </location>
</feature>
<dbReference type="Gene3D" id="1.10.1040.10">
    <property type="entry name" value="N-(1-d-carboxylethyl)-l-norvaline Dehydrogenase, domain 2"/>
    <property type="match status" value="1"/>
</dbReference>
<comment type="similarity">
    <text evidence="2 10">Belongs to the ketopantoate reductase family.</text>
</comment>
<dbReference type="UniPathway" id="UPA00028">
    <property type="reaction ID" value="UER00004"/>
</dbReference>
<evidence type="ECO:0000256" key="8">
    <source>
        <dbReference type="ARBA" id="ARBA00032024"/>
    </source>
</evidence>
<evidence type="ECO:0000256" key="4">
    <source>
        <dbReference type="ARBA" id="ARBA00019465"/>
    </source>
</evidence>
<dbReference type="GO" id="GO:0015940">
    <property type="term" value="P:pantothenate biosynthetic process"/>
    <property type="evidence" value="ECO:0007669"/>
    <property type="project" value="UniProtKB-UniPathway"/>
</dbReference>
<dbReference type="InterPro" id="IPR008927">
    <property type="entry name" value="6-PGluconate_DH-like_C_sf"/>
</dbReference>
<evidence type="ECO:0000256" key="5">
    <source>
        <dbReference type="ARBA" id="ARBA00022655"/>
    </source>
</evidence>
<dbReference type="EMBL" id="FOSR01000004">
    <property type="protein sequence ID" value="SFK56777.1"/>
    <property type="molecule type" value="Genomic_DNA"/>
</dbReference>
<dbReference type="SUPFAM" id="SSF51735">
    <property type="entry name" value="NAD(P)-binding Rossmann-fold domains"/>
    <property type="match status" value="1"/>
</dbReference>
<protein>
    <recommendedName>
        <fullName evidence="4 10">2-dehydropantoate 2-reductase</fullName>
        <ecNumber evidence="3 10">1.1.1.169</ecNumber>
    </recommendedName>
    <alternativeName>
        <fullName evidence="8 10">Ketopantoate reductase</fullName>
    </alternativeName>
</protein>
<gene>
    <name evidence="13" type="ORF">SAMN05192579_10410</name>
</gene>
<dbReference type="SUPFAM" id="SSF48179">
    <property type="entry name" value="6-phosphogluconate dehydrogenase C-terminal domain-like"/>
    <property type="match status" value="1"/>
</dbReference>
<keyword evidence="5 10" id="KW-0566">Pantothenate biosynthesis</keyword>
<evidence type="ECO:0000256" key="2">
    <source>
        <dbReference type="ARBA" id="ARBA00007870"/>
    </source>
</evidence>
<dbReference type="InterPro" id="IPR050838">
    <property type="entry name" value="Ketopantoate_reductase"/>
</dbReference>
<dbReference type="Pfam" id="PF02558">
    <property type="entry name" value="ApbA"/>
    <property type="match status" value="1"/>
</dbReference>
<dbReference type="EC" id="1.1.1.169" evidence="3 10"/>
<organism evidence="13 14">
    <name type="scientific">Rhodanobacter glycinis</name>
    <dbReference type="NCBI Taxonomy" id="582702"/>
    <lineage>
        <taxon>Bacteria</taxon>
        <taxon>Pseudomonadati</taxon>
        <taxon>Pseudomonadota</taxon>
        <taxon>Gammaproteobacteria</taxon>
        <taxon>Lysobacterales</taxon>
        <taxon>Rhodanobacteraceae</taxon>
        <taxon>Rhodanobacter</taxon>
    </lineage>
</organism>
<dbReference type="PANTHER" id="PTHR43765:SF2">
    <property type="entry name" value="2-DEHYDROPANTOATE 2-REDUCTASE"/>
    <property type="match status" value="1"/>
</dbReference>
<evidence type="ECO:0000259" key="11">
    <source>
        <dbReference type="Pfam" id="PF02558"/>
    </source>
</evidence>
<reference evidence="14" key="1">
    <citation type="submission" date="2016-10" db="EMBL/GenBank/DDBJ databases">
        <authorList>
            <person name="Varghese N."/>
            <person name="Submissions S."/>
        </authorList>
    </citation>
    <scope>NUCLEOTIDE SEQUENCE [LARGE SCALE GENOMIC DNA]</scope>
    <source>
        <strain evidence="14">MO64</strain>
    </source>
</reference>
<keyword evidence="6 10" id="KW-0521">NADP</keyword>
<dbReference type="GO" id="GO:0050661">
    <property type="term" value="F:NADP binding"/>
    <property type="evidence" value="ECO:0007669"/>
    <property type="project" value="TreeGrafter"/>
</dbReference>
<dbReference type="InterPro" id="IPR036291">
    <property type="entry name" value="NAD(P)-bd_dom_sf"/>
</dbReference>
<dbReference type="GO" id="GO:0005737">
    <property type="term" value="C:cytoplasm"/>
    <property type="evidence" value="ECO:0007669"/>
    <property type="project" value="TreeGrafter"/>
</dbReference>
<evidence type="ECO:0000256" key="9">
    <source>
        <dbReference type="ARBA" id="ARBA00048793"/>
    </source>
</evidence>
<evidence type="ECO:0000313" key="13">
    <source>
        <dbReference type="EMBL" id="SFK56777.1"/>
    </source>
</evidence>
<dbReference type="Gene3D" id="3.40.50.720">
    <property type="entry name" value="NAD(P)-binding Rossmann-like Domain"/>
    <property type="match status" value="1"/>
</dbReference>
<evidence type="ECO:0000256" key="10">
    <source>
        <dbReference type="RuleBase" id="RU362068"/>
    </source>
</evidence>
<accession>A0A1I4ALF2</accession>
<dbReference type="InterPro" id="IPR003710">
    <property type="entry name" value="ApbA"/>
</dbReference>
<dbReference type="NCBIfam" id="TIGR00745">
    <property type="entry name" value="apbA_panE"/>
    <property type="match status" value="1"/>
</dbReference>
<keyword evidence="7 10" id="KW-0560">Oxidoreductase</keyword>
<dbReference type="Proteomes" id="UP000198725">
    <property type="component" value="Unassembled WGS sequence"/>
</dbReference>
<proteinExistence type="inferred from homology"/>
<dbReference type="PANTHER" id="PTHR43765">
    <property type="entry name" value="2-DEHYDROPANTOATE 2-REDUCTASE-RELATED"/>
    <property type="match status" value="1"/>
</dbReference>
<dbReference type="InterPro" id="IPR013332">
    <property type="entry name" value="KPR_N"/>
</dbReference>
<sequence>MSESRLPRMAIHGAGLVGCYLGGRLHGHAAVRLICRPYMITVLNEHGLGTSDFRGHQRHVAVDSLDLRTHASAAVDAELVLVTVKSAATAEVAEKLAGVLAPGAVVISFQNGLHNAQQLRAALPAHTVLAGMVPFNVVQTSPGVFHQASSGALMVEDSPALAPFMEAFASAGLPLQPRSDMPAVQWAKLLLNLNNALNALSGLPLREELSQRAWRRCLALAQREALHVLDAAKIRPARLTPLPPGWLPRVLEWPDLLFRRVATTMLAIDPLARSSTWEDLQTGRRTEVDYINGEVVKLAEAHGLRAPVNARLVDLIREAEQQPRHWLGEALLAELRNAC</sequence>
<evidence type="ECO:0000313" key="14">
    <source>
        <dbReference type="Proteomes" id="UP000198725"/>
    </source>
</evidence>
<name>A0A1I4ALF2_9GAMM</name>